<dbReference type="InterPro" id="IPR012789">
    <property type="entry name" value="Protocat_PcaB-like"/>
</dbReference>
<dbReference type="OrthoDB" id="9768878at2"/>
<dbReference type="SMART" id="SM00998">
    <property type="entry name" value="ADSL_C"/>
    <property type="match status" value="1"/>
</dbReference>
<dbReference type="Gene3D" id="1.10.40.30">
    <property type="entry name" value="Fumarase/aspartase (C-terminal domain)"/>
    <property type="match status" value="1"/>
</dbReference>
<dbReference type="STRING" id="40571.SAMN05660733_02990"/>
<organism evidence="4 5">
    <name type="scientific">Lentzea albidocapillata</name>
    <dbReference type="NCBI Taxonomy" id="40571"/>
    <lineage>
        <taxon>Bacteria</taxon>
        <taxon>Bacillati</taxon>
        <taxon>Actinomycetota</taxon>
        <taxon>Actinomycetes</taxon>
        <taxon>Pseudonocardiales</taxon>
        <taxon>Pseudonocardiaceae</taxon>
        <taxon>Lentzea</taxon>
    </lineage>
</organism>
<accession>A0A1W2DH97</accession>
<comment type="similarity">
    <text evidence="2">Belongs to the class-II fumarase/aspartase family.</text>
</comment>
<dbReference type="CDD" id="cd01597">
    <property type="entry name" value="pCLME"/>
    <property type="match status" value="1"/>
</dbReference>
<dbReference type="InterPro" id="IPR008948">
    <property type="entry name" value="L-Aspartase-like"/>
</dbReference>
<keyword evidence="5" id="KW-1185">Reference proteome</keyword>
<dbReference type="GO" id="GO:0016829">
    <property type="term" value="F:lyase activity"/>
    <property type="evidence" value="ECO:0007669"/>
    <property type="project" value="UniProtKB-KW"/>
</dbReference>
<evidence type="ECO:0000313" key="5">
    <source>
        <dbReference type="Proteomes" id="UP000192840"/>
    </source>
</evidence>
<dbReference type="PRINTS" id="PR00145">
    <property type="entry name" value="ARGSUCLYASE"/>
</dbReference>
<dbReference type="RefSeq" id="WP_030477356.1">
    <property type="nucleotide sequence ID" value="NZ_FWYC01000007.1"/>
</dbReference>
<keyword evidence="1" id="KW-0456">Lyase</keyword>
<protein>
    <submittedName>
        <fullName evidence="4">3-carboxy-cis,cis-muconate cycloisomerase</fullName>
    </submittedName>
</protein>
<dbReference type="InterPro" id="IPR022761">
    <property type="entry name" value="Fumarate_lyase_N"/>
</dbReference>
<dbReference type="InterPro" id="IPR019468">
    <property type="entry name" value="AdenyloSucc_lyase_C"/>
</dbReference>
<dbReference type="EMBL" id="FWYC01000007">
    <property type="protein sequence ID" value="SMC96346.1"/>
    <property type="molecule type" value="Genomic_DNA"/>
</dbReference>
<dbReference type="GO" id="GO:0016853">
    <property type="term" value="F:isomerase activity"/>
    <property type="evidence" value="ECO:0007669"/>
    <property type="project" value="UniProtKB-KW"/>
</dbReference>
<dbReference type="NCBIfam" id="TIGR02426">
    <property type="entry name" value="protocat_pcaB"/>
    <property type="match status" value="1"/>
</dbReference>
<dbReference type="PRINTS" id="PR00149">
    <property type="entry name" value="FUMRATELYASE"/>
</dbReference>
<dbReference type="Pfam" id="PF10397">
    <property type="entry name" value="ADSL_C"/>
    <property type="match status" value="1"/>
</dbReference>
<name>A0A1W2DH97_9PSEU</name>
<evidence type="ECO:0000313" key="4">
    <source>
        <dbReference type="EMBL" id="SMC96346.1"/>
    </source>
</evidence>
<dbReference type="Pfam" id="PF00206">
    <property type="entry name" value="Lyase_1"/>
    <property type="match status" value="1"/>
</dbReference>
<reference evidence="5" key="1">
    <citation type="submission" date="2017-04" db="EMBL/GenBank/DDBJ databases">
        <authorList>
            <person name="Varghese N."/>
            <person name="Submissions S."/>
        </authorList>
    </citation>
    <scope>NUCLEOTIDE SEQUENCE [LARGE SCALE GENOMIC DNA]</scope>
    <source>
        <strain evidence="5">DSM 44073</strain>
    </source>
</reference>
<proteinExistence type="inferred from homology"/>
<evidence type="ECO:0000256" key="2">
    <source>
        <dbReference type="ARBA" id="ARBA00034772"/>
    </source>
</evidence>
<evidence type="ECO:0000259" key="3">
    <source>
        <dbReference type="SMART" id="SM00998"/>
    </source>
</evidence>
<sequence>MPASTVFDSFLFRDMFGTPSMRAVFDDQSFVDAIVRTEVALAKAQARVGVIPQDAAESIAASCDPARLDHERLRRDTGNVGYPVLPIVTQLAEQCGAAGGYLHWGATTQDIMDTATVLQCAEALALVEAELDRLRESLRRLATAHIDTVTAGRTHLQHALPITFGYRVAVWLSALDRHADRLAAVRERDLMVQFGGAAGTLAALGPGPEGLRVRAELAAELGLRDPEITWHVARDGLVEMVGVLAALGGSVGKIGADVAMLCSTEFGELAEPFEPGRGASSTMPQKRNPISSELLVAAAKLLRDKASAMLDAMMQDFERATGPWHVEWAVIPEAFLLISSSLAQAAQLMAGLRVDQARMRENLDLTGGLVMAEAVMMALAPALGRPHAHELVYAACSRVIDTGTDLAAELHAHPDVVASLGADRIDQLCDPAAYLGSAQAMTRSVVDRSGAARGRSQPG</sequence>
<dbReference type="AlphaFoldDB" id="A0A1W2DH97"/>
<dbReference type="eggNOG" id="COG0015">
    <property type="taxonomic scope" value="Bacteria"/>
</dbReference>
<evidence type="ECO:0000256" key="1">
    <source>
        <dbReference type="ARBA" id="ARBA00023239"/>
    </source>
</evidence>
<gene>
    <name evidence="4" type="ORF">SAMN05660733_02990</name>
</gene>
<dbReference type="Gene3D" id="1.20.200.10">
    <property type="entry name" value="Fumarase/aspartase (Central domain)"/>
    <property type="match status" value="1"/>
</dbReference>
<dbReference type="Proteomes" id="UP000192840">
    <property type="component" value="Unassembled WGS sequence"/>
</dbReference>
<dbReference type="PANTHER" id="PTHR43172">
    <property type="entry name" value="ADENYLOSUCCINATE LYASE"/>
    <property type="match status" value="1"/>
</dbReference>
<feature type="domain" description="Adenylosuccinate lyase C-terminal" evidence="3">
    <location>
        <begin position="367"/>
        <end position="446"/>
    </location>
</feature>
<dbReference type="GO" id="GO:0019619">
    <property type="term" value="P:3,4-dihydroxybenzoate catabolic process"/>
    <property type="evidence" value="ECO:0007669"/>
    <property type="project" value="InterPro"/>
</dbReference>
<keyword evidence="4" id="KW-0413">Isomerase</keyword>
<dbReference type="PANTHER" id="PTHR43172:SF2">
    <property type="entry name" value="ADENYLOSUCCINATE LYASE C-TERMINAL DOMAIN-CONTAINING PROTEIN"/>
    <property type="match status" value="1"/>
</dbReference>
<dbReference type="SUPFAM" id="SSF48557">
    <property type="entry name" value="L-aspartase-like"/>
    <property type="match status" value="1"/>
</dbReference>
<dbReference type="InterPro" id="IPR000362">
    <property type="entry name" value="Fumarate_lyase_fam"/>
</dbReference>